<reference evidence="1 2" key="1">
    <citation type="submission" date="2024-06" db="EMBL/GenBank/DDBJ databases">
        <title>Genomic Encyclopedia of Type Strains, Phase IV (KMG-IV): sequencing the most valuable type-strain genomes for metagenomic binning, comparative biology and taxonomic classification.</title>
        <authorList>
            <person name="Goeker M."/>
        </authorList>
    </citation>
    <scope>NUCLEOTIDE SEQUENCE [LARGE SCALE GENOMIC DNA]</scope>
    <source>
        <strain evidence="1 2">DSM 15349</strain>
    </source>
</reference>
<protein>
    <submittedName>
        <fullName evidence="1">Uncharacterized protein</fullName>
    </submittedName>
</protein>
<proteinExistence type="predicted"/>
<name>A0ABV2JIE6_9STRE</name>
<accession>A0ABV2JIE6</accession>
<evidence type="ECO:0000313" key="2">
    <source>
        <dbReference type="Proteomes" id="UP001549055"/>
    </source>
</evidence>
<gene>
    <name evidence="1" type="ORF">ABID27_000299</name>
</gene>
<dbReference type="RefSeq" id="WP_354279741.1">
    <property type="nucleotide sequence ID" value="NZ_JBEPMK010000001.1"/>
</dbReference>
<organism evidence="1 2">
    <name type="scientific">Streptococcus gallinaceus</name>
    <dbReference type="NCBI Taxonomy" id="165758"/>
    <lineage>
        <taxon>Bacteria</taxon>
        <taxon>Bacillati</taxon>
        <taxon>Bacillota</taxon>
        <taxon>Bacilli</taxon>
        <taxon>Lactobacillales</taxon>
        <taxon>Streptococcaceae</taxon>
        <taxon>Streptococcus</taxon>
    </lineage>
</organism>
<evidence type="ECO:0000313" key="1">
    <source>
        <dbReference type="EMBL" id="MET3643682.1"/>
    </source>
</evidence>
<dbReference type="EMBL" id="JBEPMK010000001">
    <property type="protein sequence ID" value="MET3643682.1"/>
    <property type="molecule type" value="Genomic_DNA"/>
</dbReference>
<comment type="caution">
    <text evidence="1">The sequence shown here is derived from an EMBL/GenBank/DDBJ whole genome shotgun (WGS) entry which is preliminary data.</text>
</comment>
<keyword evidence="2" id="KW-1185">Reference proteome</keyword>
<dbReference type="Proteomes" id="UP001549055">
    <property type="component" value="Unassembled WGS sequence"/>
</dbReference>
<sequence length="53" mass="6574">MKRHFLLYEIMQRLKKNVMIKRTFDRLEKLSFSPGRKKKRSNDVFFVEKKAKQ</sequence>